<gene>
    <name evidence="5" type="ORF">BC624_10362</name>
    <name evidence="6" type="ORF">SAMN05443373_10461</name>
</gene>
<dbReference type="Proteomes" id="UP000184384">
    <property type="component" value="Unassembled WGS sequence"/>
</dbReference>
<dbReference type="InterPro" id="IPR036265">
    <property type="entry name" value="HIT-like_sf"/>
</dbReference>
<dbReference type="EMBL" id="FQWO01000004">
    <property type="protein sequence ID" value="SHG77871.1"/>
    <property type="molecule type" value="Genomic_DNA"/>
</dbReference>
<sequence>MSSIFTKIVNGEIPCYKIAEDEHYLAFLDVNPNAKGHTLCIPKFEVDKIFDMDEAHYLGLMHFSRKIAIALEKTVPCKRIGMAVVGLEVPHAHVHLIPLNEMDEMRFQNKVSLTKEEFESLAEEIRVNI</sequence>
<feature type="domain" description="HIT" evidence="4">
    <location>
        <begin position="4"/>
        <end position="107"/>
    </location>
</feature>
<dbReference type="PANTHER" id="PTHR46648:SF1">
    <property type="entry name" value="ADENOSINE 5'-MONOPHOSPHORAMIDASE HNT1"/>
    <property type="match status" value="1"/>
</dbReference>
<feature type="active site" description="Tele-AMP-histidine intermediate" evidence="1">
    <location>
        <position position="93"/>
    </location>
</feature>
<dbReference type="PROSITE" id="PS51084">
    <property type="entry name" value="HIT_2"/>
    <property type="match status" value="1"/>
</dbReference>
<dbReference type="InterPro" id="IPR011146">
    <property type="entry name" value="HIT-like"/>
</dbReference>
<evidence type="ECO:0000313" key="7">
    <source>
        <dbReference type="Proteomes" id="UP000184384"/>
    </source>
</evidence>
<dbReference type="Proteomes" id="UP000237771">
    <property type="component" value="Unassembled WGS sequence"/>
</dbReference>
<reference evidence="7" key="1">
    <citation type="submission" date="2016-11" db="EMBL/GenBank/DDBJ databases">
        <authorList>
            <person name="Varghese N."/>
            <person name="Submissions S."/>
        </authorList>
    </citation>
    <scope>NUCLEOTIDE SEQUENCE [LARGE SCALE GENOMIC DNA]</scope>
    <source>
        <strain evidence="7">DSM 19729</strain>
    </source>
</reference>
<dbReference type="SUPFAM" id="SSF54197">
    <property type="entry name" value="HIT-like"/>
    <property type="match status" value="1"/>
</dbReference>
<keyword evidence="8" id="KW-1185">Reference proteome</keyword>
<name>A0A1M5MKS9_9FLAO</name>
<reference evidence="5 8" key="3">
    <citation type="submission" date="2018-03" db="EMBL/GenBank/DDBJ databases">
        <title>Genomic Encyclopedia of Archaeal and Bacterial Type Strains, Phase II (KMG-II): from individual species to whole genera.</title>
        <authorList>
            <person name="Goeker M."/>
        </authorList>
    </citation>
    <scope>NUCLEOTIDE SEQUENCE [LARGE SCALE GENOMIC DNA]</scope>
    <source>
        <strain evidence="5 8">DSM 17797</strain>
    </source>
</reference>
<evidence type="ECO:0000313" key="5">
    <source>
        <dbReference type="EMBL" id="PRZ24988.1"/>
    </source>
</evidence>
<dbReference type="AlphaFoldDB" id="A0A1M5MKS9"/>
<dbReference type="Pfam" id="PF01230">
    <property type="entry name" value="HIT"/>
    <property type="match status" value="1"/>
</dbReference>
<evidence type="ECO:0000313" key="6">
    <source>
        <dbReference type="EMBL" id="SHG77871.1"/>
    </source>
</evidence>
<dbReference type="OrthoDB" id="9784774at2"/>
<dbReference type="PRINTS" id="PR00332">
    <property type="entry name" value="HISTRIAD"/>
</dbReference>
<accession>A0A1M5MKS9</accession>
<evidence type="ECO:0000259" key="4">
    <source>
        <dbReference type="PROSITE" id="PS51084"/>
    </source>
</evidence>
<reference evidence="6" key="2">
    <citation type="submission" date="2016-11" db="EMBL/GenBank/DDBJ databases">
        <authorList>
            <person name="Jaros S."/>
            <person name="Januszkiewicz K."/>
            <person name="Wedrychowicz H."/>
        </authorList>
    </citation>
    <scope>NUCLEOTIDE SEQUENCE [LARGE SCALE GENOMIC DNA]</scope>
    <source>
        <strain evidence="6">DSM 19729</strain>
    </source>
</reference>
<dbReference type="GO" id="GO:0003824">
    <property type="term" value="F:catalytic activity"/>
    <property type="evidence" value="ECO:0007669"/>
    <property type="project" value="InterPro"/>
</dbReference>
<dbReference type="RefSeq" id="WP_072942227.1">
    <property type="nucleotide sequence ID" value="NZ_FQWO01000004.1"/>
</dbReference>
<proteinExistence type="predicted"/>
<evidence type="ECO:0000256" key="1">
    <source>
        <dbReference type="PIRSR" id="PIRSR601310-1"/>
    </source>
</evidence>
<organism evidence="6 7">
    <name type="scientific">Flavobacterium granuli</name>
    <dbReference type="NCBI Taxonomy" id="280093"/>
    <lineage>
        <taxon>Bacteria</taxon>
        <taxon>Pseudomonadati</taxon>
        <taxon>Bacteroidota</taxon>
        <taxon>Flavobacteriia</taxon>
        <taxon>Flavobacteriales</taxon>
        <taxon>Flavobacteriaceae</taxon>
        <taxon>Flavobacterium</taxon>
    </lineage>
</organism>
<dbReference type="STRING" id="280093.SAMN05443373_10461"/>
<evidence type="ECO:0000313" key="8">
    <source>
        <dbReference type="Proteomes" id="UP000237771"/>
    </source>
</evidence>
<dbReference type="EMBL" id="PVUB01000003">
    <property type="protein sequence ID" value="PRZ24988.1"/>
    <property type="molecule type" value="Genomic_DNA"/>
</dbReference>
<dbReference type="GO" id="GO:0009117">
    <property type="term" value="P:nucleotide metabolic process"/>
    <property type="evidence" value="ECO:0007669"/>
    <property type="project" value="TreeGrafter"/>
</dbReference>
<feature type="short sequence motif" description="Histidine triad motif" evidence="2 3">
    <location>
        <begin position="91"/>
        <end position="95"/>
    </location>
</feature>
<dbReference type="PANTHER" id="PTHR46648">
    <property type="entry name" value="HIT FAMILY PROTEIN 1"/>
    <property type="match status" value="1"/>
</dbReference>
<dbReference type="InterPro" id="IPR001310">
    <property type="entry name" value="Histidine_triad_HIT"/>
</dbReference>
<evidence type="ECO:0000256" key="2">
    <source>
        <dbReference type="PIRSR" id="PIRSR601310-3"/>
    </source>
</evidence>
<evidence type="ECO:0000256" key="3">
    <source>
        <dbReference type="PROSITE-ProRule" id="PRU00464"/>
    </source>
</evidence>
<protein>
    <submittedName>
        <fullName evidence="6">Histidine triad (HIT) family protein</fullName>
    </submittedName>
</protein>
<dbReference type="Gene3D" id="3.30.428.10">
    <property type="entry name" value="HIT-like"/>
    <property type="match status" value="1"/>
</dbReference>